<evidence type="ECO:0008006" key="14">
    <source>
        <dbReference type="Google" id="ProtNLM"/>
    </source>
</evidence>
<dbReference type="InterPro" id="IPR018473">
    <property type="entry name" value="Hermes_transposase_DNA-db"/>
</dbReference>
<feature type="region of interest" description="Disordered" evidence="6">
    <location>
        <begin position="302"/>
        <end position="336"/>
    </location>
</feature>
<evidence type="ECO:0000313" key="12">
    <source>
        <dbReference type="EMBL" id="CAF3959864.1"/>
    </source>
</evidence>
<feature type="compositionally biased region" description="Acidic residues" evidence="6">
    <location>
        <begin position="308"/>
        <end position="319"/>
    </location>
</feature>
<gene>
    <name evidence="12" type="ORF">FNK824_LOCUS23716</name>
    <name evidence="11" type="ORF">OTI717_LOCUS25385</name>
    <name evidence="10" type="ORF">RFH988_LOCUS33673</name>
    <name evidence="9" type="ORF">SEV965_LOCUS30113</name>
</gene>
<accession>A0A815J4R0</accession>
<keyword evidence="2" id="KW-0479">Metal-binding</keyword>
<dbReference type="InterPro" id="IPR052035">
    <property type="entry name" value="ZnF_BED_domain_contain"/>
</dbReference>
<dbReference type="PANTHER" id="PTHR46481">
    <property type="entry name" value="ZINC FINGER BED DOMAIN-CONTAINING PROTEIN 4"/>
    <property type="match status" value="1"/>
</dbReference>
<feature type="domain" description="Hermes trasposase DNA-binding" evidence="8">
    <location>
        <begin position="139"/>
        <end position="199"/>
    </location>
</feature>
<sequence>MSGFDSDSENKPLSTMKELNASPSSSSTSQKEHYQTQEIGKLLRMSVKSKQYIVKKNPSQLIKSDAWSKFGFPEKQRTENVYDIISGFVSCSDCFRTLVYDGSTKYMIKHKCVVAAAAATEPVVHTGTMDNYLLKKPVIQKQDKEKMKENFFIWTCSSIRPFSIIEDPGFIDILNEAIRIGQKYSGPIDVEELVVSATTVGNNVAVMAEKYRNLLKPILKKQADDGCLCIAPNLWTDEHRKISYIGITCTFVTDKFNLETIDLCCSEYDEHDKSGTSIKTTKGKVLETTVAATTTTVSKKRRIKELDSSDEENSSDDDELYKKPSPSKQIEATTSLSSLPVKPREVLDIILASKSIVKYVKLTNINYEITLNPGVALQQSTITRWISLSSLLNTIEALLEHIRSILSTRTTAEKQKLNINRINVEGLRDLVMLLKTFEDIIRLIQHGDRPTLHMVYVGLNKLKSHLSGEDVDCNGERILMDDRHEGTDFFRQRLKQLLMVMFQLDKKHLAGALLHPLYRKLTFVNDYQRKLYGYGTHQQGNNHTSPCGESIKKKHRTIEDQFVDPHDDDQTLMSTGTTTNPTIDELDKYLKMSIDDQYRVSNPLIFWQHHQDKLSYLTKLAQRLYSIPATSSCVERQFSASGLLINERRSSLSPDTIQNVLFVRSIQRTLQNNPNLLSL</sequence>
<name>A0A815J4R0_9BILA</name>
<dbReference type="SUPFAM" id="SSF140996">
    <property type="entry name" value="Hermes dimerisation domain"/>
    <property type="match status" value="1"/>
</dbReference>
<dbReference type="Pfam" id="PF05699">
    <property type="entry name" value="Dimer_Tnp_hAT"/>
    <property type="match status" value="1"/>
</dbReference>
<evidence type="ECO:0000256" key="1">
    <source>
        <dbReference type="ARBA" id="ARBA00004123"/>
    </source>
</evidence>
<feature type="domain" description="HAT C-terminal dimerisation" evidence="7">
    <location>
        <begin position="585"/>
        <end position="665"/>
    </location>
</feature>
<dbReference type="SUPFAM" id="SSF53098">
    <property type="entry name" value="Ribonuclease H-like"/>
    <property type="match status" value="1"/>
</dbReference>
<organism evidence="10 13">
    <name type="scientific">Rotaria sordida</name>
    <dbReference type="NCBI Taxonomy" id="392033"/>
    <lineage>
        <taxon>Eukaryota</taxon>
        <taxon>Metazoa</taxon>
        <taxon>Spiralia</taxon>
        <taxon>Gnathifera</taxon>
        <taxon>Rotifera</taxon>
        <taxon>Eurotatoria</taxon>
        <taxon>Bdelloidea</taxon>
        <taxon>Philodinida</taxon>
        <taxon>Philodinidae</taxon>
        <taxon>Rotaria</taxon>
    </lineage>
</organism>
<evidence type="ECO:0000259" key="7">
    <source>
        <dbReference type="Pfam" id="PF05699"/>
    </source>
</evidence>
<dbReference type="EMBL" id="CAJOAX010005022">
    <property type="protein sequence ID" value="CAF3931767.1"/>
    <property type="molecule type" value="Genomic_DNA"/>
</dbReference>
<dbReference type="EMBL" id="CAJOBE010005081">
    <property type="protein sequence ID" value="CAF3959864.1"/>
    <property type="molecule type" value="Genomic_DNA"/>
</dbReference>
<evidence type="ECO:0000313" key="13">
    <source>
        <dbReference type="Proteomes" id="UP000663882"/>
    </source>
</evidence>
<protein>
    <recommendedName>
        <fullName evidence="14">HAT C-terminal dimerisation domain-containing protein</fullName>
    </recommendedName>
</protein>
<dbReference type="Proteomes" id="UP000663889">
    <property type="component" value="Unassembled WGS sequence"/>
</dbReference>
<evidence type="ECO:0000313" key="10">
    <source>
        <dbReference type="EMBL" id="CAF1377549.1"/>
    </source>
</evidence>
<keyword evidence="4" id="KW-0862">Zinc</keyword>
<dbReference type="PANTHER" id="PTHR46481:SF10">
    <property type="entry name" value="ZINC FINGER BED DOMAIN-CONTAINING PROTEIN 39"/>
    <property type="match status" value="1"/>
</dbReference>
<evidence type="ECO:0000256" key="4">
    <source>
        <dbReference type="ARBA" id="ARBA00022833"/>
    </source>
</evidence>
<reference evidence="10" key="1">
    <citation type="submission" date="2021-02" db="EMBL/GenBank/DDBJ databases">
        <authorList>
            <person name="Nowell W R."/>
        </authorList>
    </citation>
    <scope>NUCLEOTIDE SEQUENCE</scope>
</reference>
<dbReference type="InterPro" id="IPR008906">
    <property type="entry name" value="HATC_C_dom"/>
</dbReference>
<evidence type="ECO:0000313" key="11">
    <source>
        <dbReference type="EMBL" id="CAF3931767.1"/>
    </source>
</evidence>
<comment type="subcellular location">
    <subcellularLocation>
        <location evidence="1">Nucleus</location>
    </subcellularLocation>
</comment>
<dbReference type="AlphaFoldDB" id="A0A815J4R0"/>
<dbReference type="InterPro" id="IPR012337">
    <property type="entry name" value="RNaseH-like_sf"/>
</dbReference>
<dbReference type="Proteomes" id="UP000663823">
    <property type="component" value="Unassembled WGS sequence"/>
</dbReference>
<dbReference type="EMBL" id="CAJNOO010004326">
    <property type="protein sequence ID" value="CAF1377549.1"/>
    <property type="molecule type" value="Genomic_DNA"/>
</dbReference>
<feature type="compositionally biased region" description="Polar residues" evidence="6">
    <location>
        <begin position="326"/>
        <end position="336"/>
    </location>
</feature>
<evidence type="ECO:0000313" key="9">
    <source>
        <dbReference type="EMBL" id="CAF1375258.1"/>
    </source>
</evidence>
<evidence type="ECO:0000256" key="5">
    <source>
        <dbReference type="ARBA" id="ARBA00023242"/>
    </source>
</evidence>
<keyword evidence="5" id="KW-0539">Nucleus</keyword>
<proteinExistence type="predicted"/>
<dbReference type="Proteomes" id="UP000663882">
    <property type="component" value="Unassembled WGS sequence"/>
</dbReference>
<dbReference type="EMBL" id="CAJNOU010003180">
    <property type="protein sequence ID" value="CAF1375258.1"/>
    <property type="molecule type" value="Genomic_DNA"/>
</dbReference>
<dbReference type="GO" id="GO:0005634">
    <property type="term" value="C:nucleus"/>
    <property type="evidence" value="ECO:0007669"/>
    <property type="project" value="UniProtKB-SubCell"/>
</dbReference>
<dbReference type="Proteomes" id="UP000663874">
    <property type="component" value="Unassembled WGS sequence"/>
</dbReference>
<feature type="region of interest" description="Disordered" evidence="6">
    <location>
        <begin position="1"/>
        <end position="34"/>
    </location>
</feature>
<dbReference type="GO" id="GO:0046983">
    <property type="term" value="F:protein dimerization activity"/>
    <property type="evidence" value="ECO:0007669"/>
    <property type="project" value="InterPro"/>
</dbReference>
<evidence type="ECO:0000256" key="3">
    <source>
        <dbReference type="ARBA" id="ARBA00022771"/>
    </source>
</evidence>
<dbReference type="Pfam" id="PF10683">
    <property type="entry name" value="DBD_Tnp_Hermes"/>
    <property type="match status" value="1"/>
</dbReference>
<dbReference type="GO" id="GO:0008270">
    <property type="term" value="F:zinc ion binding"/>
    <property type="evidence" value="ECO:0007669"/>
    <property type="project" value="UniProtKB-KW"/>
</dbReference>
<dbReference type="OrthoDB" id="10051975at2759"/>
<keyword evidence="3" id="KW-0863">Zinc-finger</keyword>
<evidence type="ECO:0000259" key="8">
    <source>
        <dbReference type="Pfam" id="PF10683"/>
    </source>
</evidence>
<dbReference type="Gene3D" id="1.10.10.1070">
    <property type="entry name" value="Zinc finger, BED domain-containing"/>
    <property type="match status" value="1"/>
</dbReference>
<comment type="caution">
    <text evidence="10">The sequence shown here is derived from an EMBL/GenBank/DDBJ whole genome shotgun (WGS) entry which is preliminary data.</text>
</comment>
<evidence type="ECO:0000256" key="2">
    <source>
        <dbReference type="ARBA" id="ARBA00022723"/>
    </source>
</evidence>
<evidence type="ECO:0000256" key="6">
    <source>
        <dbReference type="SAM" id="MobiDB-lite"/>
    </source>
</evidence>